<keyword evidence="3" id="KW-1185">Reference proteome</keyword>
<dbReference type="EMBL" id="WHUW01000035">
    <property type="protein sequence ID" value="KAF8433196.1"/>
    <property type="molecule type" value="Genomic_DNA"/>
</dbReference>
<gene>
    <name evidence="2" type="ORF">L210DRAFT_3355512</name>
</gene>
<reference evidence="2" key="2">
    <citation type="journal article" date="2020" name="Nat. Commun.">
        <title>Large-scale genome sequencing of mycorrhizal fungi provides insights into the early evolution of symbiotic traits.</title>
        <authorList>
            <person name="Miyauchi S."/>
            <person name="Kiss E."/>
            <person name="Kuo A."/>
            <person name="Drula E."/>
            <person name="Kohler A."/>
            <person name="Sanchez-Garcia M."/>
            <person name="Morin E."/>
            <person name="Andreopoulos B."/>
            <person name="Barry K.W."/>
            <person name="Bonito G."/>
            <person name="Buee M."/>
            <person name="Carver A."/>
            <person name="Chen C."/>
            <person name="Cichocki N."/>
            <person name="Clum A."/>
            <person name="Culley D."/>
            <person name="Crous P.W."/>
            <person name="Fauchery L."/>
            <person name="Girlanda M."/>
            <person name="Hayes R.D."/>
            <person name="Keri Z."/>
            <person name="LaButti K."/>
            <person name="Lipzen A."/>
            <person name="Lombard V."/>
            <person name="Magnuson J."/>
            <person name="Maillard F."/>
            <person name="Murat C."/>
            <person name="Nolan M."/>
            <person name="Ohm R.A."/>
            <person name="Pangilinan J."/>
            <person name="Pereira M.F."/>
            <person name="Perotto S."/>
            <person name="Peter M."/>
            <person name="Pfister S."/>
            <person name="Riley R."/>
            <person name="Sitrit Y."/>
            <person name="Stielow J.B."/>
            <person name="Szollosi G."/>
            <person name="Zifcakova L."/>
            <person name="Stursova M."/>
            <person name="Spatafora J.W."/>
            <person name="Tedersoo L."/>
            <person name="Vaario L.M."/>
            <person name="Yamada A."/>
            <person name="Yan M."/>
            <person name="Wang P."/>
            <person name="Xu J."/>
            <person name="Bruns T."/>
            <person name="Baldrian P."/>
            <person name="Vilgalys R."/>
            <person name="Dunand C."/>
            <person name="Henrissat B."/>
            <person name="Grigoriev I.V."/>
            <person name="Hibbett D."/>
            <person name="Nagy L.G."/>
            <person name="Martin F.M."/>
        </authorList>
    </citation>
    <scope>NUCLEOTIDE SEQUENCE</scope>
    <source>
        <strain evidence="2">BED1</strain>
    </source>
</reference>
<keyword evidence="1" id="KW-0812">Transmembrane</keyword>
<accession>A0AAD4G9W7</accession>
<dbReference type="AlphaFoldDB" id="A0AAD4G9W7"/>
<sequence>SKSDALGKAILTLQLFWFMLQVVVCSSTCLAVTLIELDTVCMAVLSLLVLFLWWDKPLR</sequence>
<name>A0AAD4G9W7_BOLED</name>
<evidence type="ECO:0000313" key="3">
    <source>
        <dbReference type="Proteomes" id="UP001194468"/>
    </source>
</evidence>
<protein>
    <submittedName>
        <fullName evidence="2">Uncharacterized protein</fullName>
    </submittedName>
</protein>
<comment type="caution">
    <text evidence="2">The sequence shown here is derived from an EMBL/GenBank/DDBJ whole genome shotgun (WGS) entry which is preliminary data.</text>
</comment>
<dbReference type="Proteomes" id="UP001194468">
    <property type="component" value="Unassembled WGS sequence"/>
</dbReference>
<proteinExistence type="predicted"/>
<keyword evidence="1" id="KW-0472">Membrane</keyword>
<evidence type="ECO:0000313" key="2">
    <source>
        <dbReference type="EMBL" id="KAF8433196.1"/>
    </source>
</evidence>
<reference evidence="2" key="1">
    <citation type="submission" date="2019-10" db="EMBL/GenBank/DDBJ databases">
        <authorList>
            <consortium name="DOE Joint Genome Institute"/>
            <person name="Kuo A."/>
            <person name="Miyauchi S."/>
            <person name="Kiss E."/>
            <person name="Drula E."/>
            <person name="Kohler A."/>
            <person name="Sanchez-Garcia M."/>
            <person name="Andreopoulos B."/>
            <person name="Barry K.W."/>
            <person name="Bonito G."/>
            <person name="Buee M."/>
            <person name="Carver A."/>
            <person name="Chen C."/>
            <person name="Cichocki N."/>
            <person name="Clum A."/>
            <person name="Culley D."/>
            <person name="Crous P.W."/>
            <person name="Fauchery L."/>
            <person name="Girlanda M."/>
            <person name="Hayes R."/>
            <person name="Keri Z."/>
            <person name="LaButti K."/>
            <person name="Lipzen A."/>
            <person name="Lombard V."/>
            <person name="Magnuson J."/>
            <person name="Maillard F."/>
            <person name="Morin E."/>
            <person name="Murat C."/>
            <person name="Nolan M."/>
            <person name="Ohm R."/>
            <person name="Pangilinan J."/>
            <person name="Pereira M."/>
            <person name="Perotto S."/>
            <person name="Peter M."/>
            <person name="Riley R."/>
            <person name="Sitrit Y."/>
            <person name="Stielow B."/>
            <person name="Szollosi G."/>
            <person name="Zifcakova L."/>
            <person name="Stursova M."/>
            <person name="Spatafora J.W."/>
            <person name="Tedersoo L."/>
            <person name="Vaario L.-M."/>
            <person name="Yamada A."/>
            <person name="Yan M."/>
            <person name="Wang P."/>
            <person name="Xu J."/>
            <person name="Bruns T."/>
            <person name="Baldrian P."/>
            <person name="Vilgalys R."/>
            <person name="Henrissat B."/>
            <person name="Grigoriev I.V."/>
            <person name="Hibbett D."/>
            <person name="Nagy L.G."/>
            <person name="Martin F.M."/>
        </authorList>
    </citation>
    <scope>NUCLEOTIDE SEQUENCE</scope>
    <source>
        <strain evidence="2">BED1</strain>
    </source>
</reference>
<organism evidence="2 3">
    <name type="scientific">Boletus edulis BED1</name>
    <dbReference type="NCBI Taxonomy" id="1328754"/>
    <lineage>
        <taxon>Eukaryota</taxon>
        <taxon>Fungi</taxon>
        <taxon>Dikarya</taxon>
        <taxon>Basidiomycota</taxon>
        <taxon>Agaricomycotina</taxon>
        <taxon>Agaricomycetes</taxon>
        <taxon>Agaricomycetidae</taxon>
        <taxon>Boletales</taxon>
        <taxon>Boletineae</taxon>
        <taxon>Boletaceae</taxon>
        <taxon>Boletoideae</taxon>
        <taxon>Boletus</taxon>
    </lineage>
</organism>
<keyword evidence="1" id="KW-1133">Transmembrane helix</keyword>
<feature type="non-terminal residue" evidence="2">
    <location>
        <position position="1"/>
    </location>
</feature>
<evidence type="ECO:0000256" key="1">
    <source>
        <dbReference type="SAM" id="Phobius"/>
    </source>
</evidence>
<feature type="transmembrane region" description="Helical" evidence="1">
    <location>
        <begin position="35"/>
        <end position="54"/>
    </location>
</feature>
<feature type="non-terminal residue" evidence="2">
    <location>
        <position position="59"/>
    </location>
</feature>